<feature type="region of interest" description="Disordered" evidence="2">
    <location>
        <begin position="479"/>
        <end position="575"/>
    </location>
</feature>
<evidence type="ECO:0000259" key="3">
    <source>
        <dbReference type="PROSITE" id="PS50006"/>
    </source>
</evidence>
<dbReference type="AlphaFoldDB" id="A0A5C3KGU2"/>
<feature type="region of interest" description="Disordered" evidence="2">
    <location>
        <begin position="189"/>
        <end position="268"/>
    </location>
</feature>
<dbReference type="Pfam" id="PF00498">
    <property type="entry name" value="FHA"/>
    <property type="match status" value="1"/>
</dbReference>
<feature type="compositionally biased region" description="Acidic residues" evidence="2">
    <location>
        <begin position="495"/>
        <end position="549"/>
    </location>
</feature>
<feature type="compositionally biased region" description="Low complexity" evidence="2">
    <location>
        <begin position="560"/>
        <end position="569"/>
    </location>
</feature>
<feature type="region of interest" description="Disordered" evidence="2">
    <location>
        <begin position="438"/>
        <end position="458"/>
    </location>
</feature>
<feature type="coiled-coil region" evidence="1">
    <location>
        <begin position="726"/>
        <end position="760"/>
    </location>
</feature>
<proteinExistence type="predicted"/>
<feature type="compositionally biased region" description="Low complexity" evidence="2">
    <location>
        <begin position="212"/>
        <end position="227"/>
    </location>
</feature>
<dbReference type="STRING" id="230819.A0A5C3KGU2"/>
<dbReference type="EMBL" id="ML210352">
    <property type="protein sequence ID" value="TFK19242.1"/>
    <property type="molecule type" value="Genomic_DNA"/>
</dbReference>
<name>A0A5C3KGU2_COPMA</name>
<dbReference type="PROSITE" id="PS50006">
    <property type="entry name" value="FHA_DOMAIN"/>
    <property type="match status" value="1"/>
</dbReference>
<feature type="compositionally biased region" description="Basic and acidic residues" evidence="2">
    <location>
        <begin position="438"/>
        <end position="456"/>
    </location>
</feature>
<evidence type="ECO:0000256" key="1">
    <source>
        <dbReference type="SAM" id="Coils"/>
    </source>
</evidence>
<gene>
    <name evidence="4" type="ORF">FA15DRAFT_674624</name>
</gene>
<dbReference type="SUPFAM" id="SSF58100">
    <property type="entry name" value="Bacterial hemolysins"/>
    <property type="match status" value="1"/>
</dbReference>
<feature type="region of interest" description="Disordered" evidence="2">
    <location>
        <begin position="337"/>
        <end position="412"/>
    </location>
</feature>
<feature type="compositionally biased region" description="Acidic residues" evidence="2">
    <location>
        <begin position="229"/>
        <end position="239"/>
    </location>
</feature>
<dbReference type="SUPFAM" id="SSF49879">
    <property type="entry name" value="SMAD/FHA domain"/>
    <property type="match status" value="1"/>
</dbReference>
<feature type="domain" description="FHA" evidence="3">
    <location>
        <begin position="56"/>
        <end position="113"/>
    </location>
</feature>
<evidence type="ECO:0000313" key="5">
    <source>
        <dbReference type="Proteomes" id="UP000307440"/>
    </source>
</evidence>
<protein>
    <recommendedName>
        <fullName evidence="3">FHA domain-containing protein</fullName>
    </recommendedName>
</protein>
<dbReference type="OrthoDB" id="4096268at2759"/>
<reference evidence="4 5" key="1">
    <citation type="journal article" date="2019" name="Nat. Ecol. Evol.">
        <title>Megaphylogeny resolves global patterns of mushroom evolution.</title>
        <authorList>
            <person name="Varga T."/>
            <person name="Krizsan K."/>
            <person name="Foldi C."/>
            <person name="Dima B."/>
            <person name="Sanchez-Garcia M."/>
            <person name="Sanchez-Ramirez S."/>
            <person name="Szollosi G.J."/>
            <person name="Szarkandi J.G."/>
            <person name="Papp V."/>
            <person name="Albert L."/>
            <person name="Andreopoulos W."/>
            <person name="Angelini C."/>
            <person name="Antonin V."/>
            <person name="Barry K.W."/>
            <person name="Bougher N.L."/>
            <person name="Buchanan P."/>
            <person name="Buyck B."/>
            <person name="Bense V."/>
            <person name="Catcheside P."/>
            <person name="Chovatia M."/>
            <person name="Cooper J."/>
            <person name="Damon W."/>
            <person name="Desjardin D."/>
            <person name="Finy P."/>
            <person name="Geml J."/>
            <person name="Haridas S."/>
            <person name="Hughes K."/>
            <person name="Justo A."/>
            <person name="Karasinski D."/>
            <person name="Kautmanova I."/>
            <person name="Kiss B."/>
            <person name="Kocsube S."/>
            <person name="Kotiranta H."/>
            <person name="LaButti K.M."/>
            <person name="Lechner B.E."/>
            <person name="Liimatainen K."/>
            <person name="Lipzen A."/>
            <person name="Lukacs Z."/>
            <person name="Mihaltcheva S."/>
            <person name="Morgado L.N."/>
            <person name="Niskanen T."/>
            <person name="Noordeloos M.E."/>
            <person name="Ohm R.A."/>
            <person name="Ortiz-Santana B."/>
            <person name="Ovrebo C."/>
            <person name="Racz N."/>
            <person name="Riley R."/>
            <person name="Savchenko A."/>
            <person name="Shiryaev A."/>
            <person name="Soop K."/>
            <person name="Spirin V."/>
            <person name="Szebenyi C."/>
            <person name="Tomsovsky M."/>
            <person name="Tulloss R.E."/>
            <person name="Uehling J."/>
            <person name="Grigoriev I.V."/>
            <person name="Vagvolgyi C."/>
            <person name="Papp T."/>
            <person name="Martin F.M."/>
            <person name="Miettinen O."/>
            <person name="Hibbett D.S."/>
            <person name="Nagy L.G."/>
        </authorList>
    </citation>
    <scope>NUCLEOTIDE SEQUENCE [LARGE SCALE GENOMIC DNA]</scope>
    <source>
        <strain evidence="4 5">CBS 121175</strain>
    </source>
</reference>
<accession>A0A5C3KGU2</accession>
<feature type="compositionally biased region" description="Polar residues" evidence="2">
    <location>
        <begin position="482"/>
        <end position="493"/>
    </location>
</feature>
<dbReference type="Proteomes" id="UP000307440">
    <property type="component" value="Unassembled WGS sequence"/>
</dbReference>
<feature type="compositionally biased region" description="Low complexity" evidence="2">
    <location>
        <begin position="164"/>
        <end position="182"/>
    </location>
</feature>
<evidence type="ECO:0000313" key="4">
    <source>
        <dbReference type="EMBL" id="TFK19242.1"/>
    </source>
</evidence>
<sequence length="928" mass="99491">MSMPPDEEIEWLATVPAPKPNIHRPVTGIALTVEKADDVNEVALRLVFQRDKHCVVPIGRRPGDGSSRTSGVVPGSSALFRCAVVSRSHAKIMFSDSGLVYLIDLNSHHGTHLRKAGHEQSIRLAPKAAMALSDGDVITLGKTVGRNEGCVRPVVVRVELQRHSSVSTNTNSTSTSSLPLPLSSSSSFKPLIVPSPASDKSSSGRYGVYDEGSSSSGLSSSSSSSSSDEMYDSEIEEIEPPSSVAAQPRTTDHPLSAQASLQSSTGGAMSPDADVFPLWFKGFMPNLTPSETTLPPLLSLDTMGMGNPWAFLPTLPSLKDITGDGVNHLISISNADGGPGVSSTGSANVPNFGNPEQQQQHKSRSHSPMDLASPASDGDEPISIVGGWPLSRDEANESQSRSRSRSPPLADFTLDVQPLPAFGVDQQLGGVVADEDRRTELDGEHSEESVEAKSAEPELALEAEVEAVELKARSPCVVLISRESTPAASTPATDDNLEDAYDLDSSESACDEDEDDESIVEDYDDDEDGEGEDESEGEDEGEDMDDEAEQSPSPVALSATSGPSPGSTGKDVPACSWPQQEIKDTVAKIQADVTKLHAHRRKYRSRFNANVHTMAGKIAEYDSRMSELSLQQASLTTKVQAVEKVQRELMEEWDPTGHLAEMQEQLEGLVYVDVPDLQSQVDGIDEEMGEFVKEVREGRIGKGSNGEGEGNEKDVEEVREKAGAVIEKVKDEIAVLQGLIEDMKELRTKAQQEIEGAVKDVRGMRESALAKLDLDQEMHDPIPIATLKRKRDEFALAGEDSEQSSDSDASAEVVFSRPAGDSDDLIGISRSSTREVLDVPGRVTLSDCLGWIDECDVLTRHAESKAGLGGELRERGRGAAAVEMLDVGSDEERPRKRKRVGRIASVVAHTATAITLGAVATWSALAFS</sequence>
<evidence type="ECO:0000256" key="2">
    <source>
        <dbReference type="SAM" id="MobiDB-lite"/>
    </source>
</evidence>
<dbReference type="Gene3D" id="2.60.200.20">
    <property type="match status" value="1"/>
</dbReference>
<keyword evidence="5" id="KW-1185">Reference proteome</keyword>
<dbReference type="CDD" id="cd00060">
    <property type="entry name" value="FHA"/>
    <property type="match status" value="1"/>
</dbReference>
<dbReference type="InterPro" id="IPR008984">
    <property type="entry name" value="SMAD_FHA_dom_sf"/>
</dbReference>
<feature type="compositionally biased region" description="Polar residues" evidence="2">
    <location>
        <begin position="257"/>
        <end position="267"/>
    </location>
</feature>
<dbReference type="InterPro" id="IPR000253">
    <property type="entry name" value="FHA_dom"/>
</dbReference>
<feature type="region of interest" description="Disordered" evidence="2">
    <location>
        <begin position="163"/>
        <end position="182"/>
    </location>
</feature>
<keyword evidence="1" id="KW-0175">Coiled coil</keyword>
<feature type="compositionally biased region" description="Polar residues" evidence="2">
    <location>
        <begin position="341"/>
        <end position="360"/>
    </location>
</feature>
<organism evidence="4 5">
    <name type="scientific">Coprinopsis marcescibilis</name>
    <name type="common">Agaric fungus</name>
    <name type="synonym">Psathyrella marcescibilis</name>
    <dbReference type="NCBI Taxonomy" id="230819"/>
    <lineage>
        <taxon>Eukaryota</taxon>
        <taxon>Fungi</taxon>
        <taxon>Dikarya</taxon>
        <taxon>Basidiomycota</taxon>
        <taxon>Agaricomycotina</taxon>
        <taxon>Agaricomycetes</taxon>
        <taxon>Agaricomycetidae</taxon>
        <taxon>Agaricales</taxon>
        <taxon>Agaricineae</taxon>
        <taxon>Psathyrellaceae</taxon>
        <taxon>Coprinopsis</taxon>
    </lineage>
</organism>